<dbReference type="InterPro" id="IPR028748">
    <property type="entry name" value="CATSPERB"/>
</dbReference>
<protein>
    <submittedName>
        <fullName evidence="3">Cation channel sperm-associated protein subunit beta</fullName>
    </submittedName>
</protein>
<dbReference type="PANTHER" id="PTHR14705:SF0">
    <property type="entry name" value="CATION CHANNEL SPERM-ASSOCIATED AUXILIARY SUBUNIT BETA"/>
    <property type="match status" value="1"/>
</dbReference>
<evidence type="ECO:0000313" key="4">
    <source>
        <dbReference type="Proteomes" id="UP000094527"/>
    </source>
</evidence>
<dbReference type="Proteomes" id="UP000094527">
    <property type="component" value="Unassembled WGS sequence"/>
</dbReference>
<dbReference type="STRING" id="48709.A0A1D2MP58"/>
<comment type="caution">
    <text evidence="3">The sequence shown here is derived from an EMBL/GenBank/DDBJ whole genome shotgun (WGS) entry which is preliminary data.</text>
</comment>
<feature type="transmembrane region" description="Helical" evidence="1">
    <location>
        <begin position="1520"/>
        <end position="1542"/>
    </location>
</feature>
<dbReference type="GO" id="GO:0036128">
    <property type="term" value="C:CatSper complex"/>
    <property type="evidence" value="ECO:0007669"/>
    <property type="project" value="InterPro"/>
</dbReference>
<dbReference type="OrthoDB" id="2159869at2759"/>
<evidence type="ECO:0000259" key="2">
    <source>
        <dbReference type="Pfam" id="PF15149"/>
    </source>
</evidence>
<dbReference type="GO" id="GO:0005929">
    <property type="term" value="C:cilium"/>
    <property type="evidence" value="ECO:0007669"/>
    <property type="project" value="TreeGrafter"/>
</dbReference>
<accession>A0A1D2MP58</accession>
<dbReference type="InterPro" id="IPR048789">
    <property type="entry name" value="CATSPERB_C"/>
</dbReference>
<feature type="domain" description="Cation channel sperm-associated protein subunit beta C-terminal" evidence="2">
    <location>
        <begin position="1317"/>
        <end position="1542"/>
    </location>
</feature>
<name>A0A1D2MP58_ORCCI</name>
<dbReference type="PANTHER" id="PTHR14705">
    <property type="entry name" value="CATION CHANNEL SPERM-ASSOCIATED PROTEIN SUBUNIT BETA"/>
    <property type="match status" value="1"/>
</dbReference>
<evidence type="ECO:0000256" key="1">
    <source>
        <dbReference type="SAM" id="Phobius"/>
    </source>
</evidence>
<proteinExistence type="predicted"/>
<gene>
    <name evidence="3" type="ORF">Ocin01_11821</name>
</gene>
<dbReference type="EMBL" id="LJIJ01000738">
    <property type="protein sequence ID" value="ODM94859.1"/>
    <property type="molecule type" value="Genomic_DNA"/>
</dbReference>
<sequence>MITKMSPPPPVGGGTLRLYVFILTIPLLVLSLVGLSLGIWTSCEPQVTVPPPVSPGGPGTYDILRVGTPTTFLTTLSVSTSPYLLVDSVRQSALFHEYVLVGPGYRKGDPKLVYEGSALAHEEEEILLLLYEEDDITSWKFEPDIVQQNLGKELLWSMMNSSGMLPAMTVVNTTYKEIFKFHTDPGDTGFYNMPYPLPRSLVTVPPFDVIIEFPGESREFRTLKTLIDYFSVGLLRWRYSIAPPVPMRSLFPDLASGMSVWPLEFSDPLNFTEACTDTDQTTFGNDLLCAYQKRFKRLENPCIKDMFLFYLIRGVRGSISEPKKYSAVNKLYITVPMVFELLHHKGWYDLTPVYCPRPEDHEECGEPKDVMLTNDHLLILTDKGLWVSASLNSSRENASLPYILKPLLKFTPIDPCAKFSNFNCSEVGSSMLSRQLMKRQRLFYTPVCHLFQYPYYDDVVILAIDHISQSPDLKEERDVFSIIYSAKPYNDWKILFHARHEYETTEGMMPIKEVIGVFFNHHRRHFDICLLLNDVNQFKTGGNNIIFIIISEWSRENDTVFILPEPTELDFLGYPELHGLLGNGHLEFEFPPSFHMTKLVVNPEPLDVFFLGNQIWVSETGNPFAYISMPYVLNYYGEPSFIDSCSFNHPDRTYICVEKSNEVVLIGRVGLSYSPIPVKYATIIEFNEIMLINVWPVGYRKHIVWSGHFIAGYSGKVMLWYLYNEINLVPLQEEALKNLTSENDCKLIKDPLECQICARLWKYKERKCVPVIEEGDPQFRMMALDPATFQARDTAQDGPLVPYMIDGDKGIIFEAEVPSTIPGFYPDRNYMHGINTGNTIYCRSQTAGTRTIKPPLPISGTCHPLDAQTEQSDCEMYIRHIKKLHREGETIFLEGFRSSLFVHIVKPPPMYPIPTDLIVLIIKGTNHAIVQLDTFWFEPGKHFHFRYGHIGQTLYIPEQFSVLLEGFPAYQTQGDLIHNFTRMVGVATRHFRQGARIQVQPFRAFLINLKTDRYCDFQHRGYQLGAKNNSLELHVAAYDKRRYETDIKRNKDLKLHQSVMNKIISKWPTDGQNTKPMPADPHKITSYQQVEELLLFQGARTIGGEITRRMIINPKLYVPPIRKHFKCEDDPEIWSIVDGGCHLRLFLVDNPVIKQGGGRVSLDKHDSLSFTVKLRSLTPLGKSLTHRPLIGITNTNPKVLQVEKKEQFGGDPQTMDITLTPTGFQKGVATVSVRPFIVSTRCPFSDGGFTIIVQVHRAEGRRLHVNYPIPTCKAKPGEGVQRPWKVDLPTCITRNELLEDDAPEGIIRRPDTPIGQIFFKNLAPNYRPPSLRGAEIPLSRNVYNVHPELPKYKDTYRISKETSVISQCFGKAKRKDCLCSPNDELSDDVLFTDCKRKVYRVKRGHKIEISAEYDRVMRDEDQNAEFFSPKKNWSLFVEEVNDRVEFALSSKRTKYLDTVNNETEYHEGRKYYDMKDLRVTLHGTGLFHFRVGLADFESFDDVTGYFMLFCDDSELNHVQLVVIMLLTITICMVFVFLGFLIVRNRLSSQLPFQTSVKNKVKLE</sequence>
<keyword evidence="4" id="KW-1185">Reference proteome</keyword>
<dbReference type="Pfam" id="PF15149">
    <property type="entry name" value="CATSPERB_C"/>
    <property type="match status" value="1"/>
</dbReference>
<keyword evidence="1" id="KW-1133">Transmembrane helix</keyword>
<organism evidence="3 4">
    <name type="scientific">Orchesella cincta</name>
    <name type="common">Springtail</name>
    <name type="synonym">Podura cincta</name>
    <dbReference type="NCBI Taxonomy" id="48709"/>
    <lineage>
        <taxon>Eukaryota</taxon>
        <taxon>Metazoa</taxon>
        <taxon>Ecdysozoa</taxon>
        <taxon>Arthropoda</taxon>
        <taxon>Hexapoda</taxon>
        <taxon>Collembola</taxon>
        <taxon>Entomobryomorpha</taxon>
        <taxon>Entomobryoidea</taxon>
        <taxon>Orchesellidae</taxon>
        <taxon>Orchesellinae</taxon>
        <taxon>Orchesella</taxon>
    </lineage>
</organism>
<evidence type="ECO:0000313" key="3">
    <source>
        <dbReference type="EMBL" id="ODM94859.1"/>
    </source>
</evidence>
<reference evidence="3 4" key="1">
    <citation type="journal article" date="2016" name="Genome Biol. Evol.">
        <title>Gene Family Evolution Reflects Adaptation to Soil Environmental Stressors in the Genome of the Collembolan Orchesella cincta.</title>
        <authorList>
            <person name="Faddeeva-Vakhrusheva A."/>
            <person name="Derks M.F."/>
            <person name="Anvar S.Y."/>
            <person name="Agamennone V."/>
            <person name="Suring W."/>
            <person name="Smit S."/>
            <person name="van Straalen N.M."/>
            <person name="Roelofs D."/>
        </authorList>
    </citation>
    <scope>NUCLEOTIDE SEQUENCE [LARGE SCALE GENOMIC DNA]</scope>
    <source>
        <tissue evidence="3">Mixed pool</tissue>
    </source>
</reference>
<feature type="transmembrane region" description="Helical" evidence="1">
    <location>
        <begin position="20"/>
        <end position="40"/>
    </location>
</feature>
<keyword evidence="1" id="KW-0472">Membrane</keyword>
<keyword evidence="1" id="KW-0812">Transmembrane</keyword>